<dbReference type="InterPro" id="IPR010930">
    <property type="entry name" value="Flg_bb/hook_C_dom"/>
</dbReference>
<dbReference type="SUPFAM" id="SSF117143">
    <property type="entry name" value="Flagellar hook protein flgE"/>
    <property type="match status" value="1"/>
</dbReference>
<proteinExistence type="inferred from homology"/>
<dbReference type="PANTHER" id="PTHR30435:SF1">
    <property type="entry name" value="FLAGELLAR HOOK PROTEIN FLGE"/>
    <property type="match status" value="1"/>
</dbReference>
<feature type="domain" description="Flagellar basal-body/hook protein C-terminal" evidence="8">
    <location>
        <begin position="364"/>
        <end position="407"/>
    </location>
</feature>
<evidence type="ECO:0000259" key="8">
    <source>
        <dbReference type="Pfam" id="PF06429"/>
    </source>
</evidence>
<evidence type="ECO:0000256" key="4">
    <source>
        <dbReference type="ARBA" id="ARBA00023143"/>
    </source>
</evidence>
<dbReference type="InterPro" id="IPR037058">
    <property type="entry name" value="Falgellar_hook_FlgE_sf"/>
</dbReference>
<dbReference type="InterPro" id="IPR020013">
    <property type="entry name" value="Flagellar_FlgE/F/G"/>
</dbReference>
<evidence type="ECO:0000259" key="10">
    <source>
        <dbReference type="Pfam" id="PF22692"/>
    </source>
</evidence>
<feature type="region of interest" description="Disordered" evidence="6">
    <location>
        <begin position="138"/>
        <end position="175"/>
    </location>
</feature>
<dbReference type="InterPro" id="IPR011491">
    <property type="entry name" value="FlgE_D2"/>
</dbReference>
<evidence type="ECO:0000256" key="6">
    <source>
        <dbReference type="SAM" id="MobiDB-lite"/>
    </source>
</evidence>
<comment type="function">
    <text evidence="5">A flexible structure which links the flagellar filament to the drive apparatus in the basal body.</text>
</comment>
<dbReference type="Pfam" id="PF06429">
    <property type="entry name" value="Flg_bbr_C"/>
    <property type="match status" value="1"/>
</dbReference>
<dbReference type="PANTHER" id="PTHR30435">
    <property type="entry name" value="FLAGELLAR PROTEIN"/>
    <property type="match status" value="1"/>
</dbReference>
<dbReference type="InterPro" id="IPR053967">
    <property type="entry name" value="LlgE_F_G-like_D1"/>
</dbReference>
<dbReference type="GO" id="GO:0009425">
    <property type="term" value="C:bacterial-type flagellum basal body"/>
    <property type="evidence" value="ECO:0007669"/>
    <property type="project" value="UniProtKB-SubCell"/>
</dbReference>
<evidence type="ECO:0000256" key="5">
    <source>
        <dbReference type="RuleBase" id="RU362116"/>
    </source>
</evidence>
<dbReference type="Pfam" id="PF22692">
    <property type="entry name" value="LlgE_F_G_D1"/>
    <property type="match status" value="1"/>
</dbReference>
<reference evidence="11 12" key="1">
    <citation type="journal article" date="2014" name="Genome Biol. Evol.">
        <title>Genome degeneration and adaptation in a nascent stage of symbiosis.</title>
        <authorList>
            <person name="Oakeson K.F."/>
            <person name="Gil R."/>
            <person name="Clayton A.L."/>
            <person name="Dunn D.M."/>
            <person name="von Niederhausern A.C."/>
            <person name="Hamil C."/>
            <person name="Aoyagi A."/>
            <person name="Duval B."/>
            <person name="Baca A."/>
            <person name="Silva F.J."/>
            <person name="Vallier A."/>
            <person name="Jackson D.G."/>
            <person name="Latorre A."/>
            <person name="Weiss R.B."/>
            <person name="Heddi A."/>
            <person name="Moya A."/>
            <person name="Dale C."/>
        </authorList>
    </citation>
    <scope>NUCLEOTIDE SEQUENCE [LARGE SCALE GENOMIC DNA]</scope>
    <source>
        <strain evidence="11 12">HS1</strain>
    </source>
</reference>
<dbReference type="Proteomes" id="UP000019028">
    <property type="component" value="Chromosome"/>
</dbReference>
<dbReference type="InterPro" id="IPR037925">
    <property type="entry name" value="FlgE/F/G-like"/>
</dbReference>
<evidence type="ECO:0000313" key="12">
    <source>
        <dbReference type="Proteomes" id="UP000019028"/>
    </source>
</evidence>
<keyword evidence="11" id="KW-0969">Cilium</keyword>
<dbReference type="AlphaFoldDB" id="W0HMY2"/>
<dbReference type="OrthoDB" id="8578401at2"/>
<dbReference type="InterPro" id="IPR001444">
    <property type="entry name" value="Flag_bb_rod_N"/>
</dbReference>
<comment type="subcellular location">
    <subcellularLocation>
        <location evidence="1 5">Bacterial flagellum basal body</location>
    </subcellularLocation>
</comment>
<dbReference type="NCBIfam" id="TIGR03506">
    <property type="entry name" value="FlgEFG_subfam"/>
    <property type="match status" value="1"/>
</dbReference>
<dbReference type="RefSeq" id="WP_025420401.1">
    <property type="nucleotide sequence ID" value="NZ_CP006569.1"/>
</dbReference>
<evidence type="ECO:0000259" key="9">
    <source>
        <dbReference type="Pfam" id="PF07559"/>
    </source>
</evidence>
<feature type="domain" description="Flagellar basal body rod protein N-terminal" evidence="7">
    <location>
        <begin position="6"/>
        <end position="33"/>
    </location>
</feature>
<dbReference type="GO" id="GO:0071978">
    <property type="term" value="P:bacterial-type flagellum-dependent swarming motility"/>
    <property type="evidence" value="ECO:0007669"/>
    <property type="project" value="TreeGrafter"/>
</dbReference>
<evidence type="ECO:0000256" key="2">
    <source>
        <dbReference type="ARBA" id="ARBA00009677"/>
    </source>
</evidence>
<accession>W0HMY2</accession>
<feature type="compositionally biased region" description="Basic and acidic residues" evidence="6">
    <location>
        <begin position="163"/>
        <end position="174"/>
    </location>
</feature>
<dbReference type="Gene3D" id="2.60.98.20">
    <property type="entry name" value="Flagellar hook protein FlgE"/>
    <property type="match status" value="1"/>
</dbReference>
<dbReference type="PATRIC" id="fig|1239307.3.peg.143"/>
<keyword evidence="12" id="KW-1185">Reference proteome</keyword>
<keyword evidence="11" id="KW-0282">Flagellum</keyword>
<feature type="compositionally biased region" description="Polar residues" evidence="6">
    <location>
        <begin position="147"/>
        <end position="160"/>
    </location>
</feature>
<dbReference type="GO" id="GO:0009424">
    <property type="term" value="C:bacterial-type flagellum hook"/>
    <property type="evidence" value="ECO:0007669"/>
    <property type="project" value="TreeGrafter"/>
</dbReference>
<dbReference type="KEGG" id="sod:Sant_0135"/>
<protein>
    <recommendedName>
        <fullName evidence="3 5">Flagellar hook protein FlgE</fullName>
    </recommendedName>
</protein>
<dbReference type="GO" id="GO:0005829">
    <property type="term" value="C:cytosol"/>
    <property type="evidence" value="ECO:0007669"/>
    <property type="project" value="TreeGrafter"/>
</dbReference>
<sequence length="408" mass="43527">MGFAQGVSGLNAAAQALDVIGNNIANAQTVGFKSSSASFADMFSGSMIGLGVQLAGVQQDFNDGTMITGAGNLNMAIAGSGFFRLADNGGKIYYSRNGEFDRNKYGEIVNKQGKHLTGYKATGTPPTISGGAPLENIIVPDAPMPASETTEGSNSDNLPSNEKPPEIKDFDPTNDKSYNYPSQFQAYDSLGNLHIIKLFYIKGEKPGEWTVKCFDETAPVKDQNGKNIYTDVEIKFDEYGNLKKDSSKNLQVNSESLNGAKKLDFAIDLTAITQQGDEKALGKTSTNGYGVGKFNGFSVGDNGEIIANYSNQQTQLIAQVVMASFTNTGGLQPTGDNCWTETGASGAPLIGTSGTGSFGAIRGKMLEASNVDMSNELVKMMTQQRNYQSNAQTIKTQDQLLQTLVSMR</sequence>
<evidence type="ECO:0000313" key="11">
    <source>
        <dbReference type="EMBL" id="AHF75251.1"/>
    </source>
</evidence>
<dbReference type="Pfam" id="PF07559">
    <property type="entry name" value="FlgE_D2"/>
    <property type="match status" value="1"/>
</dbReference>
<dbReference type="NCBIfam" id="NF004238">
    <property type="entry name" value="PRK05682.1-1"/>
    <property type="match status" value="1"/>
</dbReference>
<keyword evidence="4 5" id="KW-0975">Bacterial flagellum</keyword>
<name>W0HMY2_9GAMM</name>
<feature type="domain" description="Flagellar hook protein FlgE/F/G-like D1" evidence="10">
    <location>
        <begin position="76"/>
        <end position="141"/>
    </location>
</feature>
<organism evidence="11 12">
    <name type="scientific">Sodalis praecaptivus</name>
    <dbReference type="NCBI Taxonomy" id="1239307"/>
    <lineage>
        <taxon>Bacteria</taxon>
        <taxon>Pseudomonadati</taxon>
        <taxon>Pseudomonadota</taxon>
        <taxon>Gammaproteobacteria</taxon>
        <taxon>Enterobacterales</taxon>
        <taxon>Bruguierivoracaceae</taxon>
        <taxon>Sodalis</taxon>
    </lineage>
</organism>
<gene>
    <name evidence="11" type="primary">flgE</name>
    <name evidence="11" type="ORF">Sant_0135</name>
</gene>
<keyword evidence="11" id="KW-0966">Cell projection</keyword>
<evidence type="ECO:0000259" key="7">
    <source>
        <dbReference type="Pfam" id="PF00460"/>
    </source>
</evidence>
<dbReference type="EMBL" id="CP006569">
    <property type="protein sequence ID" value="AHF75251.1"/>
    <property type="molecule type" value="Genomic_DNA"/>
</dbReference>
<evidence type="ECO:0000256" key="3">
    <source>
        <dbReference type="ARBA" id="ARBA00019015"/>
    </source>
</evidence>
<evidence type="ECO:0000256" key="1">
    <source>
        <dbReference type="ARBA" id="ARBA00004117"/>
    </source>
</evidence>
<feature type="domain" description="Flagellar hook protein FlgE D2" evidence="9">
    <location>
        <begin position="157"/>
        <end position="289"/>
    </location>
</feature>
<dbReference type="Pfam" id="PF00460">
    <property type="entry name" value="Flg_bb_rod"/>
    <property type="match status" value="1"/>
</dbReference>
<dbReference type="HOGENOM" id="CLU_013687_2_0_6"/>
<comment type="similarity">
    <text evidence="2 5">Belongs to the flagella basal body rod proteins family.</text>
</comment>